<dbReference type="OrthoDB" id="9794577at2"/>
<dbReference type="EC" id="2.7.10.2" evidence="2"/>
<dbReference type="GO" id="GO:0005524">
    <property type="term" value="F:ATP binding"/>
    <property type="evidence" value="ECO:0007669"/>
    <property type="project" value="UniProtKB-KW"/>
</dbReference>
<evidence type="ECO:0000313" key="11">
    <source>
        <dbReference type="Proteomes" id="UP000287156"/>
    </source>
</evidence>
<reference evidence="10" key="1">
    <citation type="submission" date="2018-12" db="EMBL/GenBank/DDBJ databases">
        <authorList>
            <person name="Sun L."/>
            <person name="Chen Z."/>
        </authorList>
    </citation>
    <scope>NUCLEOTIDE SEQUENCE [LARGE SCALE GENOMIC DNA]</scope>
    <source>
        <strain evidence="10">3-2-2</strain>
    </source>
</reference>
<dbReference type="Pfam" id="PF13614">
    <property type="entry name" value="AAA_31"/>
    <property type="match status" value="1"/>
</dbReference>
<dbReference type="EMBL" id="QYTV02000008">
    <property type="protein sequence ID" value="RST72541.1"/>
    <property type="molecule type" value="Genomic_DNA"/>
</dbReference>
<keyword evidence="4" id="KW-0547">Nucleotide-binding</keyword>
<evidence type="ECO:0000256" key="4">
    <source>
        <dbReference type="ARBA" id="ARBA00022741"/>
    </source>
</evidence>
<keyword evidence="7" id="KW-0829">Tyrosine-protein kinase</keyword>
<comment type="catalytic activity">
    <reaction evidence="8">
        <text>L-tyrosyl-[protein] + ATP = O-phospho-L-tyrosyl-[protein] + ADP + H(+)</text>
        <dbReference type="Rhea" id="RHEA:10596"/>
        <dbReference type="Rhea" id="RHEA-COMP:10136"/>
        <dbReference type="Rhea" id="RHEA-COMP:20101"/>
        <dbReference type="ChEBI" id="CHEBI:15378"/>
        <dbReference type="ChEBI" id="CHEBI:30616"/>
        <dbReference type="ChEBI" id="CHEBI:46858"/>
        <dbReference type="ChEBI" id="CHEBI:61978"/>
        <dbReference type="ChEBI" id="CHEBI:456216"/>
        <dbReference type="EC" id="2.7.10.2"/>
    </reaction>
</comment>
<dbReference type="InterPro" id="IPR027417">
    <property type="entry name" value="P-loop_NTPase"/>
</dbReference>
<name>A0A429XW00_9BACI</name>
<evidence type="ECO:0000256" key="3">
    <source>
        <dbReference type="ARBA" id="ARBA00022679"/>
    </source>
</evidence>
<keyword evidence="5" id="KW-0418">Kinase</keyword>
<evidence type="ECO:0000256" key="6">
    <source>
        <dbReference type="ARBA" id="ARBA00022840"/>
    </source>
</evidence>
<dbReference type="InterPro" id="IPR025669">
    <property type="entry name" value="AAA_dom"/>
</dbReference>
<keyword evidence="3 10" id="KW-0808">Transferase</keyword>
<dbReference type="PANTHER" id="PTHR32309">
    <property type="entry name" value="TYROSINE-PROTEIN KINASE"/>
    <property type="match status" value="1"/>
</dbReference>
<keyword evidence="6" id="KW-0067">ATP-binding</keyword>
<protein>
    <recommendedName>
        <fullName evidence="2">non-specific protein-tyrosine kinase</fullName>
        <ecNumber evidence="2">2.7.10.2</ecNumber>
    </recommendedName>
</protein>
<dbReference type="AlphaFoldDB" id="A0A429XW00"/>
<dbReference type="FunFam" id="3.40.50.300:FF:000527">
    <property type="entry name" value="Tyrosine-protein kinase etk"/>
    <property type="match status" value="1"/>
</dbReference>
<dbReference type="InterPro" id="IPR050445">
    <property type="entry name" value="Bact_polysacc_biosynth/exp"/>
</dbReference>
<sequence length="218" mass="23589">MVLNKRRSSATAKKTNLVVDKNPESIISEQFRTIRTNIHFLKGDKKESILLITSPGKGEGKSTIAANIAVSMTQQKENILLIDGNLRNPSVHSLFKLSNTSGLSDVLTGKITFEEAVISTGIGNLDIITSGTKPFNPAELLASPMMKEFLQTVSPSYDTVLIDSPPLLEVTDTKIMANLCDGVVLVVKKTKTNSESAYQSKKVLGFAKAQIIGVILNE</sequence>
<evidence type="ECO:0000256" key="7">
    <source>
        <dbReference type="ARBA" id="ARBA00023137"/>
    </source>
</evidence>
<evidence type="ECO:0000256" key="8">
    <source>
        <dbReference type="ARBA" id="ARBA00051245"/>
    </source>
</evidence>
<dbReference type="Proteomes" id="UP000287156">
    <property type="component" value="Unassembled WGS sequence"/>
</dbReference>
<dbReference type="GO" id="GO:0042802">
    <property type="term" value="F:identical protein binding"/>
    <property type="evidence" value="ECO:0007669"/>
    <property type="project" value="UniProtKB-ARBA"/>
</dbReference>
<proteinExistence type="inferred from homology"/>
<dbReference type="InterPro" id="IPR005702">
    <property type="entry name" value="Wzc-like_C"/>
</dbReference>
<feature type="domain" description="AAA" evidence="9">
    <location>
        <begin position="58"/>
        <end position="189"/>
    </location>
</feature>
<evidence type="ECO:0000256" key="5">
    <source>
        <dbReference type="ARBA" id="ARBA00022777"/>
    </source>
</evidence>
<dbReference type="RefSeq" id="WP_126051815.1">
    <property type="nucleotide sequence ID" value="NZ_QYTV02000008.1"/>
</dbReference>
<dbReference type="CDD" id="cd05387">
    <property type="entry name" value="BY-kinase"/>
    <property type="match status" value="1"/>
</dbReference>
<evidence type="ECO:0000256" key="2">
    <source>
        <dbReference type="ARBA" id="ARBA00011903"/>
    </source>
</evidence>
<organism evidence="10 11">
    <name type="scientific">Siminovitchia acidinfaciens</name>
    <dbReference type="NCBI Taxonomy" id="2321395"/>
    <lineage>
        <taxon>Bacteria</taxon>
        <taxon>Bacillati</taxon>
        <taxon>Bacillota</taxon>
        <taxon>Bacilli</taxon>
        <taxon>Bacillales</taxon>
        <taxon>Bacillaceae</taxon>
        <taxon>Siminovitchia</taxon>
    </lineage>
</organism>
<accession>A0A429XW00</accession>
<gene>
    <name evidence="10" type="ORF">D4T97_015915</name>
</gene>
<evidence type="ECO:0000256" key="1">
    <source>
        <dbReference type="ARBA" id="ARBA00007316"/>
    </source>
</evidence>
<dbReference type="GO" id="GO:0005886">
    <property type="term" value="C:plasma membrane"/>
    <property type="evidence" value="ECO:0007669"/>
    <property type="project" value="TreeGrafter"/>
</dbReference>
<evidence type="ECO:0000259" key="9">
    <source>
        <dbReference type="Pfam" id="PF13614"/>
    </source>
</evidence>
<comment type="similarity">
    <text evidence="1">Belongs to the CpsD/CapB family.</text>
</comment>
<dbReference type="GO" id="GO:0004715">
    <property type="term" value="F:non-membrane spanning protein tyrosine kinase activity"/>
    <property type="evidence" value="ECO:0007669"/>
    <property type="project" value="UniProtKB-EC"/>
</dbReference>
<dbReference type="PANTHER" id="PTHR32309:SF13">
    <property type="entry name" value="FERRIC ENTEROBACTIN TRANSPORT PROTEIN FEPE"/>
    <property type="match status" value="1"/>
</dbReference>
<keyword evidence="11" id="KW-1185">Reference proteome</keyword>
<comment type="caution">
    <text evidence="10">The sequence shown here is derived from an EMBL/GenBank/DDBJ whole genome shotgun (WGS) entry which is preliminary data.</text>
</comment>
<dbReference type="Gene3D" id="3.40.50.300">
    <property type="entry name" value="P-loop containing nucleotide triphosphate hydrolases"/>
    <property type="match status" value="1"/>
</dbReference>
<evidence type="ECO:0000313" key="10">
    <source>
        <dbReference type="EMBL" id="RST72541.1"/>
    </source>
</evidence>
<dbReference type="SUPFAM" id="SSF52540">
    <property type="entry name" value="P-loop containing nucleoside triphosphate hydrolases"/>
    <property type="match status" value="1"/>
</dbReference>
<dbReference type="NCBIfam" id="TIGR01007">
    <property type="entry name" value="eps_fam"/>
    <property type="match status" value="1"/>
</dbReference>